<name>A0A220U1S4_9BACI</name>
<dbReference type="InterPro" id="IPR047705">
    <property type="entry name" value="AimR-like"/>
</dbReference>
<dbReference type="KEGG" id="vil:CFK37_07945"/>
<proteinExistence type="predicted"/>
<accession>A0A220U1S4</accession>
<dbReference type="RefSeq" id="WP_089061358.1">
    <property type="nucleotide sequence ID" value="NZ_CP022315.1"/>
</dbReference>
<evidence type="ECO:0000313" key="2">
    <source>
        <dbReference type="Proteomes" id="UP000198312"/>
    </source>
</evidence>
<organism evidence="1 2">
    <name type="scientific">Virgibacillus phasianinus</name>
    <dbReference type="NCBI Taxonomy" id="2017483"/>
    <lineage>
        <taxon>Bacteria</taxon>
        <taxon>Bacillati</taxon>
        <taxon>Bacillota</taxon>
        <taxon>Bacilli</taxon>
        <taxon>Bacillales</taxon>
        <taxon>Bacillaceae</taxon>
        <taxon>Virgibacillus</taxon>
    </lineage>
</organism>
<dbReference type="Pfam" id="PF22871">
    <property type="entry name" value="AimR"/>
    <property type="match status" value="1"/>
</dbReference>
<sequence>MTKDTVTNSILSITHDGKLSLEHVISMLSTQHDEQTVLELVRKLCLQSNKSEIMKKGMELLYMNGFYYDLQALIDKNNKSEHRSNKQWAAIYQLMMDRKLNKISPQEVLHHADMLQSEEPEVICLIEFAKISAHHALHDFGKIGNFLDKQQSLYDAVCDPFLLSYFDIRLYQFMFIYYWVRNELIMARKYAFRVLNLTQNPKTKISINVNLALTYAFDTYQQGMHHLNEAKKIAKEHGLMEDLNIIQNQDIPFLSAHHKRVKGISTYDKSEQAHIEIAKGNHRKAANILRQLPLDTPFQLYYLGLATNDKDLLYQSYNWFIEKRSDHFFARLPVQALQEMRAYAK</sequence>
<dbReference type="OrthoDB" id="2692106at2"/>
<dbReference type="EMBL" id="CP022315">
    <property type="protein sequence ID" value="ASK62098.1"/>
    <property type="molecule type" value="Genomic_DNA"/>
</dbReference>
<evidence type="ECO:0000313" key="1">
    <source>
        <dbReference type="EMBL" id="ASK62098.1"/>
    </source>
</evidence>
<dbReference type="AlphaFoldDB" id="A0A220U1S4"/>
<protein>
    <submittedName>
        <fullName evidence="1">Uncharacterized protein</fullName>
    </submittedName>
</protein>
<gene>
    <name evidence="1" type="ORF">CFK37_07945</name>
</gene>
<dbReference type="NCBIfam" id="NF038310">
    <property type="entry name" value="lysogeny_AimR"/>
    <property type="match status" value="1"/>
</dbReference>
<dbReference type="Proteomes" id="UP000198312">
    <property type="component" value="Chromosome"/>
</dbReference>
<reference evidence="1 2" key="1">
    <citation type="submission" date="2017-07" db="EMBL/GenBank/DDBJ databases">
        <title>Virgibacillus sp. LM2416.</title>
        <authorList>
            <person name="Tak E.J."/>
            <person name="Bae J.-W."/>
        </authorList>
    </citation>
    <scope>NUCLEOTIDE SEQUENCE [LARGE SCALE GENOMIC DNA]</scope>
    <source>
        <strain evidence="1 2">LM2416</strain>
    </source>
</reference>
<keyword evidence="2" id="KW-1185">Reference proteome</keyword>